<evidence type="ECO:0000313" key="9">
    <source>
        <dbReference type="EMBL" id="CAE8618106.1"/>
    </source>
</evidence>
<dbReference type="Proteomes" id="UP000654075">
    <property type="component" value="Unassembled WGS sequence"/>
</dbReference>
<evidence type="ECO:0000256" key="6">
    <source>
        <dbReference type="ARBA" id="ARBA00023136"/>
    </source>
</evidence>
<keyword evidence="10" id="KW-1185">Reference proteome</keyword>
<evidence type="ECO:0000256" key="3">
    <source>
        <dbReference type="ARBA" id="ARBA00022692"/>
    </source>
</evidence>
<evidence type="ECO:0000313" key="10">
    <source>
        <dbReference type="Proteomes" id="UP000654075"/>
    </source>
</evidence>
<feature type="transmembrane region" description="Helical" evidence="7">
    <location>
        <begin position="184"/>
        <end position="205"/>
    </location>
</feature>
<sequence length="219" mass="24399">DVGICKTYSQGLLFPLFPNEHEWSDGLRVALYGAGLIFVFIGIHFLVDKLMEAIDVIQNRKIRVRNKKTGKLVTKVRWSGAFCNLLLLVLGQSSPEILLSNTEIIRNKMHYGLIGPLTIVGSASVHVMFIVGVCIISAPKGELRKVKDIGLFGVTFFLALGTCLWFVLITNITSPDVIELWEGVLTLLIPPVIIIIAGCWDYGVFGRRNEDIARFLEQK</sequence>
<evidence type="ECO:0000256" key="2">
    <source>
        <dbReference type="ARBA" id="ARBA00022448"/>
    </source>
</evidence>
<evidence type="ECO:0000259" key="8">
    <source>
        <dbReference type="Pfam" id="PF01699"/>
    </source>
</evidence>
<dbReference type="AlphaFoldDB" id="A0A813FWT8"/>
<protein>
    <recommendedName>
        <fullName evidence="8">Sodium/calcium exchanger membrane region domain-containing protein</fullName>
    </recommendedName>
</protein>
<reference evidence="9" key="1">
    <citation type="submission" date="2021-02" db="EMBL/GenBank/DDBJ databases">
        <authorList>
            <person name="Dougan E. K."/>
            <person name="Rhodes N."/>
            <person name="Thang M."/>
            <person name="Chan C."/>
        </authorList>
    </citation>
    <scope>NUCLEOTIDE SEQUENCE</scope>
</reference>
<dbReference type="PANTHER" id="PTHR11878:SF65">
    <property type="entry name" value="NA_CA-EXCHANGE PROTEIN, ISOFORM G"/>
    <property type="match status" value="1"/>
</dbReference>
<dbReference type="GO" id="GO:0055085">
    <property type="term" value="P:transmembrane transport"/>
    <property type="evidence" value="ECO:0007669"/>
    <property type="project" value="InterPro"/>
</dbReference>
<accession>A0A813FWT8</accession>
<feature type="transmembrane region" description="Helical" evidence="7">
    <location>
        <begin position="149"/>
        <end position="172"/>
    </location>
</feature>
<name>A0A813FWT8_POLGL</name>
<comment type="subcellular location">
    <subcellularLocation>
        <location evidence="1">Endomembrane system</location>
        <topology evidence="1">Multi-pass membrane protein</topology>
    </subcellularLocation>
</comment>
<dbReference type="InterPro" id="IPR044880">
    <property type="entry name" value="NCX_ion-bd_dom_sf"/>
</dbReference>
<comment type="caution">
    <text evidence="9">The sequence shown here is derived from an EMBL/GenBank/DDBJ whole genome shotgun (WGS) entry which is preliminary data.</text>
</comment>
<evidence type="ECO:0000256" key="1">
    <source>
        <dbReference type="ARBA" id="ARBA00004127"/>
    </source>
</evidence>
<keyword evidence="2" id="KW-0813">Transport</keyword>
<feature type="non-terminal residue" evidence="9">
    <location>
        <position position="1"/>
    </location>
</feature>
<proteinExistence type="predicted"/>
<dbReference type="EMBL" id="CAJNNV010026406">
    <property type="protein sequence ID" value="CAE8618106.1"/>
    <property type="molecule type" value="Genomic_DNA"/>
</dbReference>
<gene>
    <name evidence="9" type="ORF">PGLA1383_LOCUS35757</name>
</gene>
<dbReference type="Gene3D" id="1.20.1420.30">
    <property type="entry name" value="NCX, central ion-binding region"/>
    <property type="match status" value="1"/>
</dbReference>
<keyword evidence="4 7" id="KW-1133">Transmembrane helix</keyword>
<feature type="transmembrane region" description="Helical" evidence="7">
    <location>
        <begin position="111"/>
        <end position="137"/>
    </location>
</feature>
<feature type="transmembrane region" description="Helical" evidence="7">
    <location>
        <begin position="29"/>
        <end position="51"/>
    </location>
</feature>
<keyword evidence="6 7" id="KW-0472">Membrane</keyword>
<evidence type="ECO:0000256" key="4">
    <source>
        <dbReference type="ARBA" id="ARBA00022989"/>
    </source>
</evidence>
<dbReference type="GO" id="GO:0030001">
    <property type="term" value="P:metal ion transport"/>
    <property type="evidence" value="ECO:0007669"/>
    <property type="project" value="TreeGrafter"/>
</dbReference>
<dbReference type="Pfam" id="PF01699">
    <property type="entry name" value="Na_Ca_ex"/>
    <property type="match status" value="1"/>
</dbReference>
<dbReference type="InterPro" id="IPR004837">
    <property type="entry name" value="NaCa_Exmemb"/>
</dbReference>
<feature type="transmembrane region" description="Helical" evidence="7">
    <location>
        <begin position="72"/>
        <end position="91"/>
    </location>
</feature>
<dbReference type="GO" id="GO:0012505">
    <property type="term" value="C:endomembrane system"/>
    <property type="evidence" value="ECO:0007669"/>
    <property type="project" value="UniProtKB-SubCell"/>
</dbReference>
<keyword evidence="3 7" id="KW-0812">Transmembrane</keyword>
<organism evidence="9 10">
    <name type="scientific">Polarella glacialis</name>
    <name type="common">Dinoflagellate</name>
    <dbReference type="NCBI Taxonomy" id="89957"/>
    <lineage>
        <taxon>Eukaryota</taxon>
        <taxon>Sar</taxon>
        <taxon>Alveolata</taxon>
        <taxon>Dinophyceae</taxon>
        <taxon>Suessiales</taxon>
        <taxon>Suessiaceae</taxon>
        <taxon>Polarella</taxon>
    </lineage>
</organism>
<feature type="non-terminal residue" evidence="9">
    <location>
        <position position="219"/>
    </location>
</feature>
<dbReference type="InterPro" id="IPR051171">
    <property type="entry name" value="CaCA"/>
</dbReference>
<evidence type="ECO:0000256" key="5">
    <source>
        <dbReference type="ARBA" id="ARBA00023065"/>
    </source>
</evidence>
<dbReference type="GO" id="GO:0016020">
    <property type="term" value="C:membrane"/>
    <property type="evidence" value="ECO:0007669"/>
    <property type="project" value="InterPro"/>
</dbReference>
<evidence type="ECO:0000256" key="7">
    <source>
        <dbReference type="SAM" id="Phobius"/>
    </source>
</evidence>
<keyword evidence="5" id="KW-0406">Ion transport</keyword>
<dbReference type="PANTHER" id="PTHR11878">
    <property type="entry name" value="SODIUM/CALCIUM EXCHANGER"/>
    <property type="match status" value="1"/>
</dbReference>
<feature type="domain" description="Sodium/calcium exchanger membrane region" evidence="8">
    <location>
        <begin position="34"/>
        <end position="189"/>
    </location>
</feature>